<keyword evidence="2" id="KW-1185">Reference proteome</keyword>
<gene>
    <name evidence="1" type="ORF">L1987_46244</name>
</gene>
<proteinExistence type="predicted"/>
<name>A0ACB9FYX7_9ASTR</name>
<accession>A0ACB9FYX7</accession>
<reference evidence="1 2" key="2">
    <citation type="journal article" date="2022" name="Mol. Ecol. Resour.">
        <title>The genomes of chicory, endive, great burdock and yacon provide insights into Asteraceae paleo-polyploidization history and plant inulin production.</title>
        <authorList>
            <person name="Fan W."/>
            <person name="Wang S."/>
            <person name="Wang H."/>
            <person name="Wang A."/>
            <person name="Jiang F."/>
            <person name="Liu H."/>
            <person name="Zhao H."/>
            <person name="Xu D."/>
            <person name="Zhang Y."/>
        </authorList>
    </citation>
    <scope>NUCLEOTIDE SEQUENCE [LARGE SCALE GENOMIC DNA]</scope>
    <source>
        <strain evidence="2">cv. Yunnan</strain>
        <tissue evidence="1">Leaves</tissue>
    </source>
</reference>
<organism evidence="1 2">
    <name type="scientific">Smallanthus sonchifolius</name>
    <dbReference type="NCBI Taxonomy" id="185202"/>
    <lineage>
        <taxon>Eukaryota</taxon>
        <taxon>Viridiplantae</taxon>
        <taxon>Streptophyta</taxon>
        <taxon>Embryophyta</taxon>
        <taxon>Tracheophyta</taxon>
        <taxon>Spermatophyta</taxon>
        <taxon>Magnoliopsida</taxon>
        <taxon>eudicotyledons</taxon>
        <taxon>Gunneridae</taxon>
        <taxon>Pentapetalae</taxon>
        <taxon>asterids</taxon>
        <taxon>campanulids</taxon>
        <taxon>Asterales</taxon>
        <taxon>Asteraceae</taxon>
        <taxon>Asteroideae</taxon>
        <taxon>Heliantheae alliance</taxon>
        <taxon>Millerieae</taxon>
        <taxon>Smallanthus</taxon>
    </lineage>
</organism>
<dbReference type="Proteomes" id="UP001056120">
    <property type="component" value="Linkage Group LG15"/>
</dbReference>
<dbReference type="EMBL" id="CM042032">
    <property type="protein sequence ID" value="KAI3776459.1"/>
    <property type="molecule type" value="Genomic_DNA"/>
</dbReference>
<protein>
    <submittedName>
        <fullName evidence="1">Uncharacterized protein</fullName>
    </submittedName>
</protein>
<evidence type="ECO:0000313" key="1">
    <source>
        <dbReference type="EMBL" id="KAI3776459.1"/>
    </source>
</evidence>
<reference evidence="2" key="1">
    <citation type="journal article" date="2022" name="Mol. Ecol. Resour.">
        <title>The genomes of chicory, endive, great burdock and yacon provide insights into Asteraceae palaeo-polyploidization history and plant inulin production.</title>
        <authorList>
            <person name="Fan W."/>
            <person name="Wang S."/>
            <person name="Wang H."/>
            <person name="Wang A."/>
            <person name="Jiang F."/>
            <person name="Liu H."/>
            <person name="Zhao H."/>
            <person name="Xu D."/>
            <person name="Zhang Y."/>
        </authorList>
    </citation>
    <scope>NUCLEOTIDE SEQUENCE [LARGE SCALE GENOMIC DNA]</scope>
    <source>
        <strain evidence="2">cv. Yunnan</strain>
    </source>
</reference>
<comment type="caution">
    <text evidence="1">The sequence shown here is derived from an EMBL/GenBank/DDBJ whole genome shotgun (WGS) entry which is preliminary data.</text>
</comment>
<sequence length="451" mass="52738">MVQIGLGEIEVSGVRSQREIEWYFEIPWSYSLCLSSYFERGGLVRVGEDQSQGELGALGWLWVGTANIFSLWDECRCGEVGWDGLYLGWGGMMKQNWVVIFFIFCLFSFLWIPVESLLHPSIITALGVHGLFLCECKQSNPFLIALFASAYEEWVLGLHFGLELSHIQGDIRQDLSTGSFDRLEIIWVGMFVKTGTFCVGWKGIYVLTCFILSSSYLRNNGWWEMVYTSVNKASREGVVSVWFGIDYRVYQACRNHYNKIREQWSWFLDYYSLLNDLVRMKVTKVFEDHIWSYYFLDYDEFEVKWLKIIALVLMLVWSGWLSRSLRLVCLFLYEKGWINQCWAWSPLWAKIWLEIKKQMRDYGAHIFEAFKDDFMDCIWAKNWAGFPVKEVHIGVPWWRLRLSFVTSKSLKECRFIFLYTGRAYNAAPGVEEALKSALILKMAIIVCSNLG</sequence>
<evidence type="ECO:0000313" key="2">
    <source>
        <dbReference type="Proteomes" id="UP001056120"/>
    </source>
</evidence>